<dbReference type="RefSeq" id="XP_009228606.1">
    <property type="nucleotide sequence ID" value="XM_009230342.1"/>
</dbReference>
<dbReference type="OrthoDB" id="10617286at2759"/>
<organism evidence="2">
    <name type="scientific">Gaeumannomyces tritici (strain R3-111a-1)</name>
    <name type="common">Wheat and barley take-all root rot fungus</name>
    <name type="synonym">Gaeumannomyces graminis var. tritici</name>
    <dbReference type="NCBI Taxonomy" id="644352"/>
    <lineage>
        <taxon>Eukaryota</taxon>
        <taxon>Fungi</taxon>
        <taxon>Dikarya</taxon>
        <taxon>Ascomycota</taxon>
        <taxon>Pezizomycotina</taxon>
        <taxon>Sordariomycetes</taxon>
        <taxon>Sordariomycetidae</taxon>
        <taxon>Magnaporthales</taxon>
        <taxon>Magnaporthaceae</taxon>
        <taxon>Gaeumannomyces</taxon>
    </lineage>
</organism>
<feature type="region of interest" description="Disordered" evidence="1">
    <location>
        <begin position="135"/>
        <end position="162"/>
    </location>
</feature>
<dbReference type="EMBL" id="GL385402">
    <property type="protein sequence ID" value="EJT70272.1"/>
    <property type="molecule type" value="Genomic_DNA"/>
</dbReference>
<reference evidence="2" key="3">
    <citation type="submission" date="2010-09" db="EMBL/GenBank/DDBJ databases">
        <title>Annotation of Gaeumannomyces graminis var. tritici R3-111a-1.</title>
        <authorList>
            <consortium name="The Broad Institute Genome Sequencing Platform"/>
            <person name="Ma L.-J."/>
            <person name="Dead R."/>
            <person name="Young S.K."/>
            <person name="Zeng Q."/>
            <person name="Gargeya S."/>
            <person name="Fitzgerald M."/>
            <person name="Haas B."/>
            <person name="Abouelleil A."/>
            <person name="Alvarado L."/>
            <person name="Arachchi H.M."/>
            <person name="Berlin A."/>
            <person name="Brown A."/>
            <person name="Chapman S.B."/>
            <person name="Chen Z."/>
            <person name="Dunbar C."/>
            <person name="Freedman E."/>
            <person name="Gearin G."/>
            <person name="Gellesch M."/>
            <person name="Goldberg J."/>
            <person name="Griggs A."/>
            <person name="Gujja S."/>
            <person name="Heiman D."/>
            <person name="Howarth C."/>
            <person name="Larson L."/>
            <person name="Lui A."/>
            <person name="MacDonald P.J.P."/>
            <person name="Mehta T."/>
            <person name="Montmayeur A."/>
            <person name="Murphy C."/>
            <person name="Neiman D."/>
            <person name="Pearson M."/>
            <person name="Priest M."/>
            <person name="Roberts A."/>
            <person name="Saif S."/>
            <person name="Shea T."/>
            <person name="Shenoy N."/>
            <person name="Sisk P."/>
            <person name="Stolte C."/>
            <person name="Sykes S."/>
            <person name="Yandava C."/>
            <person name="Wortman J."/>
            <person name="Nusbaum C."/>
            <person name="Birren B."/>
        </authorList>
    </citation>
    <scope>NUCLEOTIDE SEQUENCE</scope>
    <source>
        <strain evidence="2">R3-111a-1</strain>
    </source>
</reference>
<evidence type="ECO:0000313" key="3">
    <source>
        <dbReference type="EnsemblFungi" id="EJT70272"/>
    </source>
</evidence>
<sequence>MNDTMLYEPFPTPTGPTQEERAAEDQLFRRMRLIQQYARQTRDLRSQASRGLIDNVEEELLVVGQTLLSQDDLSAGQWLELAAALFGEQQPHLVYRAPTGMEQRWHIMLDDAEATRDMANTAGRTALEEIRMPSANVPRSRECAPRRRQLDTPPRRRQPGALLRPETTATQLLAQLPDTNRGLVGYVRRDLEGAGRRGETLGSMREGTRLGFDVIERNRENLDMRTGDMEAGAEVVLFDDFMDAAYRDRGVYGDAGGDPVRSENEPRRRFQAARAAAPVRPALLRI</sequence>
<feature type="compositionally biased region" description="Basic and acidic residues" evidence="1">
    <location>
        <begin position="139"/>
        <end position="154"/>
    </location>
</feature>
<reference evidence="3" key="5">
    <citation type="submission" date="2018-04" db="UniProtKB">
        <authorList>
            <consortium name="EnsemblFungi"/>
        </authorList>
    </citation>
    <scope>IDENTIFICATION</scope>
    <source>
        <strain evidence="3">R3-111a-1</strain>
    </source>
</reference>
<reference evidence="3" key="4">
    <citation type="journal article" date="2015" name="G3 (Bethesda)">
        <title>Genome sequences of three phytopathogenic species of the Magnaporthaceae family of fungi.</title>
        <authorList>
            <person name="Okagaki L.H."/>
            <person name="Nunes C.C."/>
            <person name="Sailsbery J."/>
            <person name="Clay B."/>
            <person name="Brown D."/>
            <person name="John T."/>
            <person name="Oh Y."/>
            <person name="Young N."/>
            <person name="Fitzgerald M."/>
            <person name="Haas B.J."/>
            <person name="Zeng Q."/>
            <person name="Young S."/>
            <person name="Adiconis X."/>
            <person name="Fan L."/>
            <person name="Levin J.Z."/>
            <person name="Mitchell T.K."/>
            <person name="Okubara P.A."/>
            <person name="Farman M.L."/>
            <person name="Kohn L.M."/>
            <person name="Birren B."/>
            <person name="Ma L.-J."/>
            <person name="Dean R.A."/>
        </authorList>
    </citation>
    <scope>NUCLEOTIDE SEQUENCE</scope>
    <source>
        <strain evidence="3">R3-111a-1</strain>
    </source>
</reference>
<evidence type="ECO:0000313" key="2">
    <source>
        <dbReference type="EMBL" id="EJT70272.1"/>
    </source>
</evidence>
<accession>J3PG19</accession>
<dbReference type="EnsemblFungi" id="EJT70272">
    <property type="protein sequence ID" value="EJT70272"/>
    <property type="gene ID" value="GGTG_12445"/>
</dbReference>
<dbReference type="Proteomes" id="UP000006039">
    <property type="component" value="Unassembled WGS sequence"/>
</dbReference>
<dbReference type="VEuPathDB" id="FungiDB:GGTG_12445"/>
<dbReference type="AlphaFoldDB" id="J3PG19"/>
<dbReference type="HOGENOM" id="CLU_973317_0_0_1"/>
<reference evidence="4" key="1">
    <citation type="submission" date="2010-07" db="EMBL/GenBank/DDBJ databases">
        <title>The genome sequence of Gaeumannomyces graminis var. tritici strain R3-111a-1.</title>
        <authorList>
            <consortium name="The Broad Institute Genome Sequencing Platform"/>
            <person name="Ma L.-J."/>
            <person name="Dead R."/>
            <person name="Young S."/>
            <person name="Zeng Q."/>
            <person name="Koehrsen M."/>
            <person name="Alvarado L."/>
            <person name="Berlin A."/>
            <person name="Chapman S.B."/>
            <person name="Chen Z."/>
            <person name="Freedman E."/>
            <person name="Gellesch M."/>
            <person name="Goldberg J."/>
            <person name="Griggs A."/>
            <person name="Gujja S."/>
            <person name="Heilman E.R."/>
            <person name="Heiman D."/>
            <person name="Hepburn T."/>
            <person name="Howarth C."/>
            <person name="Jen D."/>
            <person name="Larson L."/>
            <person name="Mehta T."/>
            <person name="Neiman D."/>
            <person name="Pearson M."/>
            <person name="Roberts A."/>
            <person name="Saif S."/>
            <person name="Shea T."/>
            <person name="Shenoy N."/>
            <person name="Sisk P."/>
            <person name="Stolte C."/>
            <person name="Sykes S."/>
            <person name="Walk T."/>
            <person name="White J."/>
            <person name="Yandava C."/>
            <person name="Haas B."/>
            <person name="Nusbaum C."/>
            <person name="Birren B."/>
        </authorList>
    </citation>
    <scope>NUCLEOTIDE SEQUENCE [LARGE SCALE GENOMIC DNA]</scope>
    <source>
        <strain evidence="4">R3-111a-1</strain>
    </source>
</reference>
<protein>
    <submittedName>
        <fullName evidence="2 3">Uncharacterized protein</fullName>
    </submittedName>
</protein>
<evidence type="ECO:0000313" key="4">
    <source>
        <dbReference type="Proteomes" id="UP000006039"/>
    </source>
</evidence>
<feature type="region of interest" description="Disordered" evidence="1">
    <location>
        <begin position="1"/>
        <end position="21"/>
    </location>
</feature>
<proteinExistence type="predicted"/>
<keyword evidence="4" id="KW-1185">Reference proteome</keyword>
<gene>
    <name evidence="3" type="primary">20352903</name>
    <name evidence="2" type="ORF">GGTG_12445</name>
</gene>
<name>J3PG19_GAET3</name>
<dbReference type="GeneID" id="20352903"/>
<reference evidence="2" key="2">
    <citation type="submission" date="2010-07" db="EMBL/GenBank/DDBJ databases">
        <authorList>
            <consortium name="The Broad Institute Genome Sequencing Platform"/>
            <consortium name="Broad Institute Genome Sequencing Center for Infectious Disease"/>
            <person name="Ma L.-J."/>
            <person name="Dead R."/>
            <person name="Young S."/>
            <person name="Zeng Q."/>
            <person name="Koehrsen M."/>
            <person name="Alvarado L."/>
            <person name="Berlin A."/>
            <person name="Chapman S.B."/>
            <person name="Chen Z."/>
            <person name="Freedman E."/>
            <person name="Gellesch M."/>
            <person name="Goldberg J."/>
            <person name="Griggs A."/>
            <person name="Gujja S."/>
            <person name="Heilman E.R."/>
            <person name="Heiman D."/>
            <person name="Hepburn T."/>
            <person name="Howarth C."/>
            <person name="Jen D."/>
            <person name="Larson L."/>
            <person name="Mehta T."/>
            <person name="Neiman D."/>
            <person name="Pearson M."/>
            <person name="Roberts A."/>
            <person name="Saif S."/>
            <person name="Shea T."/>
            <person name="Shenoy N."/>
            <person name="Sisk P."/>
            <person name="Stolte C."/>
            <person name="Sykes S."/>
            <person name="Walk T."/>
            <person name="White J."/>
            <person name="Yandava C."/>
            <person name="Haas B."/>
            <person name="Nusbaum C."/>
            <person name="Birren B."/>
        </authorList>
    </citation>
    <scope>NUCLEOTIDE SEQUENCE</scope>
    <source>
        <strain evidence="2">R3-111a-1</strain>
    </source>
</reference>
<evidence type="ECO:0000256" key="1">
    <source>
        <dbReference type="SAM" id="MobiDB-lite"/>
    </source>
</evidence>